<dbReference type="InterPro" id="IPR012338">
    <property type="entry name" value="Beta-lactam/transpept-like"/>
</dbReference>
<evidence type="ECO:0000313" key="2">
    <source>
        <dbReference type="EMBL" id="RKN85817.1"/>
    </source>
</evidence>
<comment type="caution">
    <text evidence="2">The sequence shown here is derived from an EMBL/GenBank/DDBJ whole genome shotgun (WGS) entry which is preliminary data.</text>
</comment>
<dbReference type="SUPFAM" id="SSF56601">
    <property type="entry name" value="beta-lactamase/transpeptidase-like"/>
    <property type="match status" value="1"/>
</dbReference>
<dbReference type="PANTHER" id="PTHR43283">
    <property type="entry name" value="BETA-LACTAMASE-RELATED"/>
    <property type="match status" value="1"/>
</dbReference>
<name>A0A3B0CN54_9BACL</name>
<dbReference type="EMBL" id="RBAH01000003">
    <property type="protein sequence ID" value="RKN85817.1"/>
    <property type="molecule type" value="Genomic_DNA"/>
</dbReference>
<evidence type="ECO:0000259" key="1">
    <source>
        <dbReference type="Pfam" id="PF00144"/>
    </source>
</evidence>
<feature type="domain" description="Beta-lactamase-related" evidence="1">
    <location>
        <begin position="99"/>
        <end position="189"/>
    </location>
</feature>
<evidence type="ECO:0000313" key="3">
    <source>
        <dbReference type="Proteomes" id="UP000282311"/>
    </source>
</evidence>
<keyword evidence="3" id="KW-1185">Reference proteome</keyword>
<feature type="domain" description="Beta-lactamase-related" evidence="1">
    <location>
        <begin position="206"/>
        <end position="363"/>
    </location>
</feature>
<organism evidence="2 3">
    <name type="scientific">Paenibacillus ginsengarvi</name>
    <dbReference type="NCBI Taxonomy" id="400777"/>
    <lineage>
        <taxon>Bacteria</taxon>
        <taxon>Bacillati</taxon>
        <taxon>Bacillota</taxon>
        <taxon>Bacilli</taxon>
        <taxon>Bacillales</taxon>
        <taxon>Paenibacillaceae</taxon>
        <taxon>Paenibacillus</taxon>
    </lineage>
</organism>
<accession>A0A3B0CN54</accession>
<dbReference type="InterPro" id="IPR001466">
    <property type="entry name" value="Beta-lactam-related"/>
</dbReference>
<proteinExistence type="predicted"/>
<dbReference type="Pfam" id="PF00144">
    <property type="entry name" value="Beta-lactamase"/>
    <property type="match status" value="2"/>
</dbReference>
<dbReference type="AlphaFoldDB" id="A0A3B0CN54"/>
<dbReference type="PANTHER" id="PTHR43283:SF7">
    <property type="entry name" value="BETA-LACTAMASE-RELATED DOMAIN-CONTAINING PROTEIN"/>
    <property type="match status" value="1"/>
</dbReference>
<sequence length="387" mass="43360">MHAAVHYASPLDRETVGPHPCFARRHARAKRNVRRAASFAGTVPLLVRARRKRPDARKRRVNAGCYFFKEDWPKMPTTDYARNEAFTPLLSYMEQLHRTAGATASALIVLQKGSTIAQWKSGAHHHKSGARPIASDSLFNVYSVRKTYIGLALAIALAENDIDPDNPVSRFISDMTEDELGSLSVKDLALKRGPKHFGEKRLEKEGLIGKIVFALTGRTIARLLTETVLDPLGFAETSWAAVPHERLVCDYTSQDRYPSVRIESDEGHERNLYVSARDLARWGQLHIENGFADGRPIVSEKTFELINELKRTAPAGKPAFGWHSEDGLFQVTGYTGCHVTVLPSLHAVGVRMLNNWDLPGPFVREDYDNEIRAFNNILIHCLKQTSL</sequence>
<dbReference type="Proteomes" id="UP000282311">
    <property type="component" value="Unassembled WGS sequence"/>
</dbReference>
<dbReference type="Gene3D" id="3.40.710.10">
    <property type="entry name" value="DD-peptidase/beta-lactamase superfamily"/>
    <property type="match status" value="2"/>
</dbReference>
<protein>
    <submittedName>
        <fullName evidence="2">Class A beta-lactamase-related serine hydrolase</fullName>
    </submittedName>
</protein>
<dbReference type="InterPro" id="IPR050789">
    <property type="entry name" value="Diverse_Enzym_Activities"/>
</dbReference>
<dbReference type="GO" id="GO:0016787">
    <property type="term" value="F:hydrolase activity"/>
    <property type="evidence" value="ECO:0007669"/>
    <property type="project" value="UniProtKB-KW"/>
</dbReference>
<keyword evidence="2" id="KW-0378">Hydrolase</keyword>
<reference evidence="2 3" key="1">
    <citation type="journal article" date="2007" name="Int. J. Syst. Evol. Microbiol.">
        <title>Paenibacillus ginsengarvi sp. nov., isolated from soil from ginseng cultivation.</title>
        <authorList>
            <person name="Yoon M.H."/>
            <person name="Ten L.N."/>
            <person name="Im W.T."/>
        </authorList>
    </citation>
    <scope>NUCLEOTIDE SEQUENCE [LARGE SCALE GENOMIC DNA]</scope>
    <source>
        <strain evidence="2 3">KCTC 13059</strain>
    </source>
</reference>
<gene>
    <name evidence="2" type="ORF">D7M11_05640</name>
</gene>